<gene>
    <name evidence="2" type="ORF">HERI1096_LOCUS12176</name>
</gene>
<dbReference type="Gene3D" id="2.60.120.620">
    <property type="entry name" value="q2cbj1_9rhob like domain"/>
    <property type="match status" value="1"/>
</dbReference>
<dbReference type="Pfam" id="PF13759">
    <property type="entry name" value="2OG-FeII_Oxy_5"/>
    <property type="match status" value="1"/>
</dbReference>
<feature type="region of interest" description="Disordered" evidence="1">
    <location>
        <begin position="324"/>
        <end position="349"/>
    </location>
</feature>
<accession>A0A7S3APV2</accession>
<name>A0A7S3APV2_9EUKA</name>
<evidence type="ECO:0000313" key="2">
    <source>
        <dbReference type="EMBL" id="CAE0111516.1"/>
    </source>
</evidence>
<protein>
    <submittedName>
        <fullName evidence="2">Uncharacterized protein</fullName>
    </submittedName>
</protein>
<feature type="compositionally biased region" description="Acidic residues" evidence="1">
    <location>
        <begin position="331"/>
        <end position="341"/>
    </location>
</feature>
<dbReference type="InterPro" id="IPR012668">
    <property type="entry name" value="CHP02466"/>
</dbReference>
<dbReference type="AlphaFoldDB" id="A0A7S3APV2"/>
<sequence>MAQLDRPMVPLESQPARLDLLWATPVYSANLLPQMGSFHAALSDTIARRWDDHMATLPADVDPEMASELFHHQHRPQLDTLLPRFSDCGLKHIGVAARACEERIAAESVWPALLNSSGFCTLFRGGTGLVWRHVQQYARTLGWGHPTQRGDLSQHGGQPRGSKGGEATAEGGEAIAGDVVEGEAVKVDGWSTWATYQSLGAHHPEHGHSGAQLSGVYYVHSPGAEELAGGGGLLRVFDPRMEMLHQLYAPSNAPRASRTFEPRPGLLLLMPSYLRHEVSPTQGSHPRISLPIDMHINACPRNQHLETHAAVSVKPLLQHLEQQPDTAGVDDNGDGLPDDADGAATTLDAGGATARIESWLAG</sequence>
<evidence type="ECO:0000256" key="1">
    <source>
        <dbReference type="SAM" id="MobiDB-lite"/>
    </source>
</evidence>
<reference evidence="2" key="1">
    <citation type="submission" date="2021-01" db="EMBL/GenBank/DDBJ databases">
        <authorList>
            <person name="Corre E."/>
            <person name="Pelletier E."/>
            <person name="Niang G."/>
            <person name="Scheremetjew M."/>
            <person name="Finn R."/>
            <person name="Kale V."/>
            <person name="Holt S."/>
            <person name="Cochrane G."/>
            <person name="Meng A."/>
            <person name="Brown T."/>
            <person name="Cohen L."/>
        </authorList>
    </citation>
    <scope>NUCLEOTIDE SEQUENCE</scope>
    <source>
        <strain evidence="2">CCMP281</strain>
    </source>
</reference>
<feature type="region of interest" description="Disordered" evidence="1">
    <location>
        <begin position="145"/>
        <end position="169"/>
    </location>
</feature>
<organism evidence="2">
    <name type="scientific">Haptolina ericina</name>
    <dbReference type="NCBI Taxonomy" id="156174"/>
    <lineage>
        <taxon>Eukaryota</taxon>
        <taxon>Haptista</taxon>
        <taxon>Haptophyta</taxon>
        <taxon>Prymnesiophyceae</taxon>
        <taxon>Prymnesiales</taxon>
        <taxon>Prymnesiaceae</taxon>
        <taxon>Haptolina</taxon>
    </lineage>
</organism>
<dbReference type="EMBL" id="HBHX01021806">
    <property type="protein sequence ID" value="CAE0111516.1"/>
    <property type="molecule type" value="Transcribed_RNA"/>
</dbReference>
<proteinExistence type="predicted"/>